<dbReference type="GO" id="GO:0008473">
    <property type="term" value="F:ornithine cyclodeaminase activity"/>
    <property type="evidence" value="ECO:0007669"/>
    <property type="project" value="UniProtKB-EC"/>
</dbReference>
<dbReference type="Gene3D" id="3.30.1780.10">
    <property type="entry name" value="ornithine cyclodeaminase, domain 1"/>
    <property type="match status" value="1"/>
</dbReference>
<comment type="caution">
    <text evidence="1">The sequence shown here is derived from an EMBL/GenBank/DDBJ whole genome shotgun (WGS) entry which is preliminary data.</text>
</comment>
<keyword evidence="2" id="KW-1185">Reference proteome</keyword>
<dbReference type="Proteomes" id="UP001296993">
    <property type="component" value="Unassembled WGS sequence"/>
</dbReference>
<dbReference type="Gene3D" id="3.40.50.720">
    <property type="entry name" value="NAD(P)-binding Rossmann-like Domain"/>
    <property type="match status" value="1"/>
</dbReference>
<dbReference type="EC" id="4.3.1.12" evidence="1"/>
<keyword evidence="1" id="KW-0456">Lyase</keyword>
<evidence type="ECO:0000313" key="1">
    <source>
        <dbReference type="EMBL" id="MBP2386185.1"/>
    </source>
</evidence>
<gene>
    <name evidence="1" type="ORF">JOF47_001696</name>
</gene>
<dbReference type="InterPro" id="IPR003462">
    <property type="entry name" value="ODC_Mu_crystall"/>
</dbReference>
<dbReference type="EMBL" id="JAGIOF010000001">
    <property type="protein sequence ID" value="MBP2386185.1"/>
    <property type="molecule type" value="Genomic_DNA"/>
</dbReference>
<dbReference type="PANTHER" id="PTHR13812">
    <property type="entry name" value="KETIMINE REDUCTASE MU-CRYSTALLIN"/>
    <property type="match status" value="1"/>
</dbReference>
<protein>
    <submittedName>
        <fullName evidence="1">Ornithine cyclodeaminase</fullName>
        <ecNumber evidence="1">4.3.1.12</ecNumber>
    </submittedName>
</protein>
<dbReference type="InterPro" id="IPR023401">
    <property type="entry name" value="ODC_N"/>
</dbReference>
<organism evidence="1 2">
    <name type="scientific">Paeniglutamicibacter kerguelensis</name>
    <dbReference type="NCBI Taxonomy" id="254788"/>
    <lineage>
        <taxon>Bacteria</taxon>
        <taxon>Bacillati</taxon>
        <taxon>Actinomycetota</taxon>
        <taxon>Actinomycetes</taxon>
        <taxon>Micrococcales</taxon>
        <taxon>Micrococcaceae</taxon>
        <taxon>Paeniglutamicibacter</taxon>
    </lineage>
</organism>
<proteinExistence type="predicted"/>
<dbReference type="InterPro" id="IPR036291">
    <property type="entry name" value="NAD(P)-bd_dom_sf"/>
</dbReference>
<evidence type="ECO:0000313" key="2">
    <source>
        <dbReference type="Proteomes" id="UP001296993"/>
    </source>
</evidence>
<dbReference type="Pfam" id="PF02423">
    <property type="entry name" value="OCD_Mu_crystall"/>
    <property type="match status" value="1"/>
</dbReference>
<name>A0ABS4XCI9_9MICC</name>
<dbReference type="SUPFAM" id="SSF51735">
    <property type="entry name" value="NAD(P)-binding Rossmann-fold domains"/>
    <property type="match status" value="1"/>
</dbReference>
<dbReference type="PANTHER" id="PTHR13812:SF19">
    <property type="entry name" value="KETIMINE REDUCTASE MU-CRYSTALLIN"/>
    <property type="match status" value="1"/>
</dbReference>
<dbReference type="RefSeq" id="WP_209997137.1">
    <property type="nucleotide sequence ID" value="NZ_BAAAJY010000019.1"/>
</dbReference>
<reference evidence="1 2" key="1">
    <citation type="submission" date="2021-03" db="EMBL/GenBank/DDBJ databases">
        <title>Sequencing the genomes of 1000 actinobacteria strains.</title>
        <authorList>
            <person name="Klenk H.-P."/>
        </authorList>
    </citation>
    <scope>NUCLEOTIDE SEQUENCE [LARGE SCALE GENOMIC DNA]</scope>
    <source>
        <strain evidence="1 2">DSM 15797</strain>
    </source>
</reference>
<sequence>MGAATETAPRWYGSREVAAAISPARARALIEAALLDDFDPANDPARVNTPAGGGHLLLMPSVIGAWAGIKVASVGPNNPEHGRPRIQATYVLMDSLTLSPQALMEGSLLTALRTPAVSAVAANKLAAPDAGTLLVFGTGLQAWGHIEAMAEIRTLSEVWISGRSARKVEEMVGKARGLGLAARAAEAGDVENADIIVCATSAGEPLFDGSLVKDGAAIVAMGSHETDRRELDANLMGRARVVVEDVQTALREAGDVVMAIEEGRLDAGALLTLSNLVRGNVARATDRPNVFKGTGMSWQDLAVAVGVHGDTPRNVA</sequence>
<accession>A0ABS4XCI9</accession>
<dbReference type="PIRSF" id="PIRSF001439">
    <property type="entry name" value="CryM"/>
    <property type="match status" value="1"/>
</dbReference>